<sequence length="78" mass="8064">MIIRSGVAQALAAAVETTLVVDRVTGGTLLMFVRSGISQTLAAFETTSVVDRVTGGTLLMIIRSGVAQTTLVVDRVTG</sequence>
<evidence type="ECO:0000313" key="1">
    <source>
        <dbReference type="EMBL" id="KAH3802433.1"/>
    </source>
</evidence>
<organism evidence="1 2">
    <name type="scientific">Dreissena polymorpha</name>
    <name type="common">Zebra mussel</name>
    <name type="synonym">Mytilus polymorpha</name>
    <dbReference type="NCBI Taxonomy" id="45954"/>
    <lineage>
        <taxon>Eukaryota</taxon>
        <taxon>Metazoa</taxon>
        <taxon>Spiralia</taxon>
        <taxon>Lophotrochozoa</taxon>
        <taxon>Mollusca</taxon>
        <taxon>Bivalvia</taxon>
        <taxon>Autobranchia</taxon>
        <taxon>Heteroconchia</taxon>
        <taxon>Euheterodonta</taxon>
        <taxon>Imparidentia</taxon>
        <taxon>Neoheterodontei</taxon>
        <taxon>Myida</taxon>
        <taxon>Dreissenoidea</taxon>
        <taxon>Dreissenidae</taxon>
        <taxon>Dreissena</taxon>
    </lineage>
</organism>
<gene>
    <name evidence="1" type="ORF">DPMN_156109</name>
</gene>
<proteinExistence type="predicted"/>
<protein>
    <submittedName>
        <fullName evidence="1">Uncharacterized protein</fullName>
    </submittedName>
</protein>
<keyword evidence="2" id="KW-1185">Reference proteome</keyword>
<evidence type="ECO:0000313" key="2">
    <source>
        <dbReference type="Proteomes" id="UP000828390"/>
    </source>
</evidence>
<dbReference type="AlphaFoldDB" id="A0A9D4FP63"/>
<reference evidence="1" key="2">
    <citation type="submission" date="2020-11" db="EMBL/GenBank/DDBJ databases">
        <authorList>
            <person name="McCartney M.A."/>
            <person name="Auch B."/>
            <person name="Kono T."/>
            <person name="Mallez S."/>
            <person name="Becker A."/>
            <person name="Gohl D.M."/>
            <person name="Silverstein K.A.T."/>
            <person name="Koren S."/>
            <person name="Bechman K.B."/>
            <person name="Herman A."/>
            <person name="Abrahante J.E."/>
            <person name="Garbe J."/>
        </authorList>
    </citation>
    <scope>NUCLEOTIDE SEQUENCE</scope>
    <source>
        <strain evidence="1">Duluth1</strain>
        <tissue evidence="1">Whole animal</tissue>
    </source>
</reference>
<comment type="caution">
    <text evidence="1">The sequence shown here is derived from an EMBL/GenBank/DDBJ whole genome shotgun (WGS) entry which is preliminary data.</text>
</comment>
<name>A0A9D4FP63_DREPO</name>
<dbReference type="Proteomes" id="UP000828390">
    <property type="component" value="Unassembled WGS sequence"/>
</dbReference>
<reference evidence="1" key="1">
    <citation type="journal article" date="2019" name="bioRxiv">
        <title>The Genome of the Zebra Mussel, Dreissena polymorpha: A Resource for Invasive Species Research.</title>
        <authorList>
            <person name="McCartney M.A."/>
            <person name="Auch B."/>
            <person name="Kono T."/>
            <person name="Mallez S."/>
            <person name="Zhang Y."/>
            <person name="Obille A."/>
            <person name="Becker A."/>
            <person name="Abrahante J.E."/>
            <person name="Garbe J."/>
            <person name="Badalamenti J.P."/>
            <person name="Herman A."/>
            <person name="Mangelson H."/>
            <person name="Liachko I."/>
            <person name="Sullivan S."/>
            <person name="Sone E.D."/>
            <person name="Koren S."/>
            <person name="Silverstein K.A.T."/>
            <person name="Beckman K.B."/>
            <person name="Gohl D.M."/>
        </authorList>
    </citation>
    <scope>NUCLEOTIDE SEQUENCE</scope>
    <source>
        <strain evidence="1">Duluth1</strain>
        <tissue evidence="1">Whole animal</tissue>
    </source>
</reference>
<dbReference type="EMBL" id="JAIWYP010000007">
    <property type="protein sequence ID" value="KAH3802433.1"/>
    <property type="molecule type" value="Genomic_DNA"/>
</dbReference>
<accession>A0A9D4FP63</accession>